<reference evidence="3 4" key="1">
    <citation type="submission" date="2016-10" db="EMBL/GenBank/DDBJ databases">
        <authorList>
            <person name="Varghese N."/>
            <person name="Submissions S."/>
        </authorList>
    </citation>
    <scope>NUCLEOTIDE SEQUENCE [LARGE SCALE GENOMIC DNA]</scope>
    <source>
        <strain evidence="3 4">DSM 18839</strain>
    </source>
</reference>
<evidence type="ECO:0000313" key="4">
    <source>
        <dbReference type="Proteomes" id="UP000198615"/>
    </source>
</evidence>
<evidence type="ECO:0000256" key="1">
    <source>
        <dbReference type="SAM" id="MobiDB-lite"/>
    </source>
</evidence>
<keyword evidence="4" id="KW-1185">Reference proteome</keyword>
<sequence length="239" mass="26261">MAPSTKVSLFSRLRTYFFAGVLVTAPIGITLYLAWLIIDFIDNRVTPLIPARYNPETYLPFSIPGLGLIVAAVVLTVVGAFTAGLVGRWLVSLSERLMARMPVIRNVHSALKQILETVLAQQSKAFRQVVLIEYPRRGIWAIGFLTGDTVGEVQNLTTDDVMNVFLPTTPNPTSGFLLFVPREDCHVLSMTVEEGIKMVVSGGIVTPPDRRPKDDREVPRIPAASPEHPEGPTRQIDAA</sequence>
<evidence type="ECO:0000256" key="2">
    <source>
        <dbReference type="SAM" id="Phobius"/>
    </source>
</evidence>
<feature type="transmembrane region" description="Helical" evidence="2">
    <location>
        <begin position="16"/>
        <end position="38"/>
    </location>
</feature>
<dbReference type="AlphaFoldDB" id="A0A8G2EXD4"/>
<protein>
    <submittedName>
        <fullName evidence="3">Uncharacterized membrane protein</fullName>
    </submittedName>
</protein>
<dbReference type="RefSeq" id="WP_051244783.1">
    <property type="nucleotide sequence ID" value="NZ_FNBW01000001.1"/>
</dbReference>
<keyword evidence="2" id="KW-0472">Membrane</keyword>
<dbReference type="EMBL" id="FNBW01000001">
    <property type="protein sequence ID" value="SDF15370.1"/>
    <property type="molecule type" value="Genomic_DNA"/>
</dbReference>
<dbReference type="Proteomes" id="UP000198615">
    <property type="component" value="Unassembled WGS sequence"/>
</dbReference>
<dbReference type="PANTHER" id="PTHR31876">
    <property type="entry name" value="COV-LIKE PROTEIN 1"/>
    <property type="match status" value="1"/>
</dbReference>
<accession>A0A8G2EXD4</accession>
<dbReference type="OrthoDB" id="9780267at2"/>
<feature type="region of interest" description="Disordered" evidence="1">
    <location>
        <begin position="202"/>
        <end position="239"/>
    </location>
</feature>
<proteinExistence type="predicted"/>
<comment type="caution">
    <text evidence="3">The sequence shown here is derived from an EMBL/GenBank/DDBJ whole genome shotgun (WGS) entry which is preliminary data.</text>
</comment>
<name>A0A8G2EXD4_9PROT</name>
<gene>
    <name evidence="3" type="ORF">SAMN05660686_00481</name>
</gene>
<feature type="transmembrane region" description="Helical" evidence="2">
    <location>
        <begin position="58"/>
        <end position="91"/>
    </location>
</feature>
<dbReference type="PANTHER" id="PTHR31876:SF26">
    <property type="entry name" value="PROTEIN LIKE COV 2"/>
    <property type="match status" value="1"/>
</dbReference>
<evidence type="ECO:0000313" key="3">
    <source>
        <dbReference type="EMBL" id="SDF15370.1"/>
    </source>
</evidence>
<dbReference type="InterPro" id="IPR007462">
    <property type="entry name" value="COV1-like"/>
</dbReference>
<keyword evidence="2" id="KW-1133">Transmembrane helix</keyword>
<organism evidence="3 4">
    <name type="scientific">Thalassobaculum litoreum DSM 18839</name>
    <dbReference type="NCBI Taxonomy" id="1123362"/>
    <lineage>
        <taxon>Bacteria</taxon>
        <taxon>Pseudomonadati</taxon>
        <taxon>Pseudomonadota</taxon>
        <taxon>Alphaproteobacteria</taxon>
        <taxon>Rhodospirillales</taxon>
        <taxon>Thalassobaculaceae</taxon>
        <taxon>Thalassobaculum</taxon>
    </lineage>
</organism>
<keyword evidence="2" id="KW-0812">Transmembrane</keyword>
<feature type="compositionally biased region" description="Basic and acidic residues" evidence="1">
    <location>
        <begin position="208"/>
        <end position="219"/>
    </location>
</feature>
<dbReference type="Pfam" id="PF04367">
    <property type="entry name" value="DUF502"/>
    <property type="match status" value="1"/>
</dbReference>